<evidence type="ECO:0000313" key="2">
    <source>
        <dbReference type="Proteomes" id="UP000005583"/>
    </source>
</evidence>
<dbReference type="PATRIC" id="fig|525365.8.peg.628"/>
<keyword evidence="2" id="KW-1185">Reference proteome</keyword>
<gene>
    <name evidence="1" type="ORF">HMPREF0548_0431</name>
</gene>
<proteinExistence type="predicted"/>
<dbReference type="AlphaFoldDB" id="C2EL85"/>
<dbReference type="EMBL" id="ACGU01000016">
    <property type="protein sequence ID" value="EEJ72735.1"/>
    <property type="molecule type" value="Genomic_DNA"/>
</dbReference>
<organism evidence="1 2">
    <name type="scientific">Lactobacillus ultunensis DSM 16047</name>
    <dbReference type="NCBI Taxonomy" id="525365"/>
    <lineage>
        <taxon>Bacteria</taxon>
        <taxon>Bacillati</taxon>
        <taxon>Bacillota</taxon>
        <taxon>Bacilli</taxon>
        <taxon>Lactobacillales</taxon>
        <taxon>Lactobacillaceae</taxon>
        <taxon>Lactobacillus</taxon>
    </lineage>
</organism>
<dbReference type="RefSeq" id="WP_007126619.1">
    <property type="nucleotide sequence ID" value="NZ_AZFO01000019.1"/>
</dbReference>
<protein>
    <submittedName>
        <fullName evidence="1">Uncharacterized protein</fullName>
    </submittedName>
</protein>
<sequence length="51" mass="5825">MVRVGIMPLTVNQDTDDNNAINKIAQQYGLETAKIDDDENYTAQYYENKSI</sequence>
<dbReference type="STRING" id="525365.HMPREF0548_0431"/>
<dbReference type="HOGENOM" id="CLU_3100282_0_0_9"/>
<name>C2EL85_9LACO</name>
<evidence type="ECO:0000313" key="1">
    <source>
        <dbReference type="EMBL" id="EEJ72735.1"/>
    </source>
</evidence>
<comment type="caution">
    <text evidence="1">The sequence shown here is derived from an EMBL/GenBank/DDBJ whole genome shotgun (WGS) entry which is preliminary data.</text>
</comment>
<dbReference type="Proteomes" id="UP000005583">
    <property type="component" value="Unassembled WGS sequence"/>
</dbReference>
<accession>C2EL85</accession>
<reference evidence="1 2" key="1">
    <citation type="submission" date="2009-01" db="EMBL/GenBank/DDBJ databases">
        <authorList>
            <person name="Qin X."/>
            <person name="Bachman B."/>
            <person name="Battles P."/>
            <person name="Bell A."/>
            <person name="Bess C."/>
            <person name="Bickham C."/>
            <person name="Chaboub L."/>
            <person name="Chen D."/>
            <person name="Coyle M."/>
            <person name="Deiros D.R."/>
            <person name="Dinh H."/>
            <person name="Forbes L."/>
            <person name="Fowler G."/>
            <person name="Francisco L."/>
            <person name="Fu Q."/>
            <person name="Gubbala S."/>
            <person name="Hale W."/>
            <person name="Han Y."/>
            <person name="Hemphill L."/>
            <person name="Highlander S.K."/>
            <person name="Hirani K."/>
            <person name="Hogues M."/>
            <person name="Jackson L."/>
            <person name="Jakkamsetti A."/>
            <person name="Javaid M."/>
            <person name="Jiang H."/>
            <person name="Korchina V."/>
            <person name="Kovar C."/>
            <person name="Lara F."/>
            <person name="Lee S."/>
            <person name="Mata R."/>
            <person name="Mathew T."/>
            <person name="Moen C."/>
            <person name="Morales K."/>
            <person name="Munidasa M."/>
            <person name="Nazareth L."/>
            <person name="Ngo R."/>
            <person name="Nguyen L."/>
            <person name="Okwuonu G."/>
            <person name="Ongeri F."/>
            <person name="Patil S."/>
            <person name="Petrosino J."/>
            <person name="Pham C."/>
            <person name="Pham P."/>
            <person name="Pu L.-L."/>
            <person name="Puazo M."/>
            <person name="Raj R."/>
            <person name="Reid J."/>
            <person name="Rouhana J."/>
            <person name="Saada N."/>
            <person name="Shang Y."/>
            <person name="Simmons D."/>
            <person name="Thornton R."/>
            <person name="Warren J."/>
            <person name="Weissenberger G."/>
            <person name="Zhang J."/>
            <person name="Zhang L."/>
            <person name="Zhou C."/>
            <person name="Zhu D."/>
            <person name="Muzny D."/>
            <person name="Worley K."/>
            <person name="Gibbs R."/>
        </authorList>
    </citation>
    <scope>NUCLEOTIDE SEQUENCE [LARGE SCALE GENOMIC DNA]</scope>
    <source>
        <strain evidence="1 2">DSM 16047</strain>
    </source>
</reference>